<dbReference type="AlphaFoldDB" id="A0AAD9IA72"/>
<dbReference type="GO" id="GO:0051082">
    <property type="term" value="F:unfolded protein binding"/>
    <property type="evidence" value="ECO:0007669"/>
    <property type="project" value="InterPro"/>
</dbReference>
<dbReference type="GO" id="GO:0036503">
    <property type="term" value="P:ERAD pathway"/>
    <property type="evidence" value="ECO:0007669"/>
    <property type="project" value="TreeGrafter"/>
</dbReference>
<keyword evidence="4 9" id="KW-0256">Endoplasmic reticulum</keyword>
<dbReference type="PROSITE" id="PS00803">
    <property type="entry name" value="CALRETICULIN_1"/>
    <property type="match status" value="1"/>
</dbReference>
<gene>
    <name evidence="11" type="ORF">P8C59_007399</name>
</gene>
<name>A0AAD9IA72_9PEZI</name>
<comment type="caution">
    <text evidence="11">The sequence shown here is derived from an EMBL/GenBank/DDBJ whole genome shotgun (WGS) entry which is preliminary data.</text>
</comment>
<keyword evidence="5 9" id="KW-1133">Transmembrane helix</keyword>
<dbReference type="EMBL" id="JAQQPM010000006">
    <property type="protein sequence ID" value="KAK2073092.1"/>
    <property type="molecule type" value="Genomic_DNA"/>
</dbReference>
<dbReference type="InterPro" id="IPR018124">
    <property type="entry name" value="Calret/calnex_CS"/>
</dbReference>
<dbReference type="PROSITE" id="PS00804">
    <property type="entry name" value="CALRETICULIN_2"/>
    <property type="match status" value="1"/>
</dbReference>
<evidence type="ECO:0000256" key="3">
    <source>
        <dbReference type="ARBA" id="ARBA00022692"/>
    </source>
</evidence>
<evidence type="ECO:0008006" key="13">
    <source>
        <dbReference type="Google" id="ProtNLM"/>
    </source>
</evidence>
<dbReference type="FunFam" id="2.10.250.10:FF:000001">
    <property type="entry name" value="Calnexin homolog"/>
    <property type="match status" value="1"/>
</dbReference>
<dbReference type="InterPro" id="IPR009033">
    <property type="entry name" value="Calreticulin/calnexin_P_dom_sf"/>
</dbReference>
<comment type="similarity">
    <text evidence="2 9">Belongs to the calreticulin family.</text>
</comment>
<dbReference type="InterPro" id="IPR001580">
    <property type="entry name" value="Calret/calnex"/>
</dbReference>
<evidence type="ECO:0000256" key="1">
    <source>
        <dbReference type="ARBA" id="ARBA00004115"/>
    </source>
</evidence>
<keyword evidence="3 9" id="KW-0812">Transmembrane</keyword>
<proteinExistence type="inferred from homology"/>
<dbReference type="Proteomes" id="UP001217918">
    <property type="component" value="Unassembled WGS sequence"/>
</dbReference>
<keyword evidence="7 9" id="KW-0143">Chaperone</keyword>
<accession>A0AAD9IA72</accession>
<dbReference type="SUPFAM" id="SSF49899">
    <property type="entry name" value="Concanavalin A-like lectins/glucanases"/>
    <property type="match status" value="2"/>
</dbReference>
<evidence type="ECO:0000256" key="10">
    <source>
        <dbReference type="SAM" id="MobiDB-lite"/>
    </source>
</evidence>
<evidence type="ECO:0000313" key="12">
    <source>
        <dbReference type="Proteomes" id="UP001217918"/>
    </source>
</evidence>
<keyword evidence="6 9" id="KW-0472">Membrane</keyword>
<evidence type="ECO:0000256" key="4">
    <source>
        <dbReference type="ARBA" id="ARBA00022824"/>
    </source>
</evidence>
<protein>
    <recommendedName>
        <fullName evidence="13">Calnexin</fullName>
    </recommendedName>
</protein>
<keyword evidence="12" id="KW-1185">Reference proteome</keyword>
<keyword evidence="9" id="KW-0732">Signal</keyword>
<dbReference type="PANTHER" id="PTHR11073">
    <property type="entry name" value="CALRETICULIN AND CALNEXIN"/>
    <property type="match status" value="1"/>
</dbReference>
<feature type="chain" id="PRO_5041775433" description="Calnexin" evidence="9">
    <location>
        <begin position="22"/>
        <end position="561"/>
    </location>
</feature>
<feature type="disulfide bond" evidence="8">
    <location>
        <begin position="138"/>
        <end position="172"/>
    </location>
</feature>
<dbReference type="Pfam" id="PF00262">
    <property type="entry name" value="Calreticulin"/>
    <property type="match status" value="1"/>
</dbReference>
<organism evidence="11 12">
    <name type="scientific">Phyllachora maydis</name>
    <dbReference type="NCBI Taxonomy" id="1825666"/>
    <lineage>
        <taxon>Eukaryota</taxon>
        <taxon>Fungi</taxon>
        <taxon>Dikarya</taxon>
        <taxon>Ascomycota</taxon>
        <taxon>Pezizomycotina</taxon>
        <taxon>Sordariomycetes</taxon>
        <taxon>Sordariomycetidae</taxon>
        <taxon>Phyllachorales</taxon>
        <taxon>Phyllachoraceae</taxon>
        <taxon>Phyllachora</taxon>
    </lineage>
</organism>
<feature type="region of interest" description="Disordered" evidence="10">
    <location>
        <begin position="536"/>
        <end position="561"/>
    </location>
</feature>
<dbReference type="FunFam" id="2.60.120.200:FF:000011">
    <property type="entry name" value="Probable calnexin"/>
    <property type="match status" value="1"/>
</dbReference>
<sequence>MRFNLAAAAVGAALFAGSAYADDAQQSSPSAAAAPLPLFTPTTLKAPFLEQFTSDWNTRWKPSHAKKDTADSEEWAYVGEWAVEEPKIYKGMEGDKGLVVKNAAAHHAISAKFPKAIDTKDKTLVVQYEVKLQDGLECGGAYMKLLRDNKALHQEEFSNASPYVIMFGPDKCGFTNKVHFIFNHKNPKTGEYEEKHMMSPPAARIVKTTELYTLIVHPNNTFFIDRNGEQIKEGSLLEDFTPAVNPDKEIDDPKDKKPEDWVEESRISDPEATKPEDWDEEAPFEIVDEEATMPEDWLVDEPLSIPDPEAKKPEDWVDEEDGDWVPPTVSNPKCADVSGCGPWTKPMKSNPDYKGKWFAPLIDNPAYKGPWAPRKIKNPDWFEDKHPAKFEPMGAVGFEIWTMQPNILFDNIYIGHSVEDARKFAQETFFKKHAAEELAEQADTKSGKPKSPSDLSFLEDPVNYVKEKVQLFISIAQRDPMEAVKFVPEVAGGLAAIVVTLLAVIVGALSSGSATPAAKKVATAAKEKATEAKEKVADAAASGAEAVKGEATKRSTRSQQS</sequence>
<feature type="compositionally biased region" description="Basic and acidic residues" evidence="10">
    <location>
        <begin position="246"/>
        <end position="276"/>
    </location>
</feature>
<evidence type="ECO:0000256" key="2">
    <source>
        <dbReference type="ARBA" id="ARBA00010983"/>
    </source>
</evidence>
<feature type="transmembrane region" description="Helical" evidence="9">
    <location>
        <begin position="490"/>
        <end position="510"/>
    </location>
</feature>
<dbReference type="GO" id="GO:0005509">
    <property type="term" value="F:calcium ion binding"/>
    <property type="evidence" value="ECO:0007669"/>
    <property type="project" value="InterPro"/>
</dbReference>
<dbReference type="GO" id="GO:0005789">
    <property type="term" value="C:endoplasmic reticulum membrane"/>
    <property type="evidence" value="ECO:0007669"/>
    <property type="project" value="UniProtKB-SubCell"/>
</dbReference>
<keyword evidence="8" id="KW-1015">Disulfide bond</keyword>
<evidence type="ECO:0000256" key="6">
    <source>
        <dbReference type="ARBA" id="ARBA00023136"/>
    </source>
</evidence>
<feature type="region of interest" description="Disordered" evidence="10">
    <location>
        <begin position="242"/>
        <end position="278"/>
    </location>
</feature>
<reference evidence="11" key="1">
    <citation type="journal article" date="2023" name="Mol. Plant Microbe Interact.">
        <title>Elucidating the Obligate Nature and Biological Capacity of an Invasive Fungal Corn Pathogen.</title>
        <authorList>
            <person name="MacCready J.S."/>
            <person name="Roggenkamp E.M."/>
            <person name="Gdanetz K."/>
            <person name="Chilvers M.I."/>
        </authorList>
    </citation>
    <scope>NUCLEOTIDE SEQUENCE</scope>
    <source>
        <strain evidence="11">PM02</strain>
    </source>
</reference>
<evidence type="ECO:0000256" key="8">
    <source>
        <dbReference type="PIRSR" id="PIRSR601580-3"/>
    </source>
</evidence>
<dbReference type="Gene3D" id="2.60.120.200">
    <property type="match status" value="1"/>
</dbReference>
<dbReference type="PANTHER" id="PTHR11073:SF1">
    <property type="entry name" value="CALNEXIN 14D-RELATED"/>
    <property type="match status" value="1"/>
</dbReference>
<comment type="subcellular location">
    <subcellularLocation>
        <location evidence="1">Endoplasmic reticulum membrane</location>
        <topology evidence="1">Single-pass type I membrane protein</topology>
    </subcellularLocation>
</comment>
<evidence type="ECO:0000313" key="11">
    <source>
        <dbReference type="EMBL" id="KAK2073092.1"/>
    </source>
</evidence>
<evidence type="ECO:0000256" key="7">
    <source>
        <dbReference type="ARBA" id="ARBA00023186"/>
    </source>
</evidence>
<dbReference type="InterPro" id="IPR013320">
    <property type="entry name" value="ConA-like_dom_sf"/>
</dbReference>
<dbReference type="SUPFAM" id="SSF63887">
    <property type="entry name" value="P-domain of calnexin/calreticulin"/>
    <property type="match status" value="1"/>
</dbReference>
<evidence type="ECO:0000256" key="5">
    <source>
        <dbReference type="ARBA" id="ARBA00022989"/>
    </source>
</evidence>
<dbReference type="GO" id="GO:0006457">
    <property type="term" value="P:protein folding"/>
    <property type="evidence" value="ECO:0007669"/>
    <property type="project" value="InterPro"/>
</dbReference>
<feature type="signal peptide" evidence="9">
    <location>
        <begin position="1"/>
        <end position="21"/>
    </location>
</feature>
<dbReference type="PRINTS" id="PR00626">
    <property type="entry name" value="CALRETICULIN"/>
</dbReference>
<dbReference type="Gene3D" id="2.10.250.10">
    <property type="entry name" value="Calreticulin/calnexin, P domain"/>
    <property type="match status" value="1"/>
</dbReference>
<evidence type="ECO:0000256" key="9">
    <source>
        <dbReference type="RuleBase" id="RU362126"/>
    </source>
</evidence>